<accession>A0A0A8Z956</accession>
<evidence type="ECO:0000256" key="1">
    <source>
        <dbReference type="SAM" id="MobiDB-lite"/>
    </source>
</evidence>
<dbReference type="EMBL" id="GBRH01264640">
    <property type="protein sequence ID" value="JAD33255.1"/>
    <property type="molecule type" value="Transcribed_RNA"/>
</dbReference>
<sequence length="30" mass="3316">MVQKLASAGTQEKRTEKCEGNPFHIAQSII</sequence>
<organism evidence="2">
    <name type="scientific">Arundo donax</name>
    <name type="common">Giant reed</name>
    <name type="synonym">Donax arundinaceus</name>
    <dbReference type="NCBI Taxonomy" id="35708"/>
    <lineage>
        <taxon>Eukaryota</taxon>
        <taxon>Viridiplantae</taxon>
        <taxon>Streptophyta</taxon>
        <taxon>Embryophyta</taxon>
        <taxon>Tracheophyta</taxon>
        <taxon>Spermatophyta</taxon>
        <taxon>Magnoliopsida</taxon>
        <taxon>Liliopsida</taxon>
        <taxon>Poales</taxon>
        <taxon>Poaceae</taxon>
        <taxon>PACMAD clade</taxon>
        <taxon>Arundinoideae</taxon>
        <taxon>Arundineae</taxon>
        <taxon>Arundo</taxon>
    </lineage>
</organism>
<name>A0A0A8Z956_ARUDO</name>
<protein>
    <submittedName>
        <fullName evidence="2">Uncharacterized protein</fullName>
    </submittedName>
</protein>
<evidence type="ECO:0000313" key="2">
    <source>
        <dbReference type="EMBL" id="JAD33255.1"/>
    </source>
</evidence>
<feature type="region of interest" description="Disordered" evidence="1">
    <location>
        <begin position="1"/>
        <end position="21"/>
    </location>
</feature>
<proteinExistence type="predicted"/>
<reference evidence="2" key="1">
    <citation type="submission" date="2014-09" db="EMBL/GenBank/DDBJ databases">
        <authorList>
            <person name="Magalhaes I.L.F."/>
            <person name="Oliveira U."/>
            <person name="Santos F.R."/>
            <person name="Vidigal T.H.D.A."/>
            <person name="Brescovit A.D."/>
            <person name="Santos A.J."/>
        </authorList>
    </citation>
    <scope>NUCLEOTIDE SEQUENCE</scope>
    <source>
        <tissue evidence="2">Shoot tissue taken approximately 20 cm above the soil surface</tissue>
    </source>
</reference>
<reference evidence="2" key="2">
    <citation type="journal article" date="2015" name="Data Brief">
        <title>Shoot transcriptome of the giant reed, Arundo donax.</title>
        <authorList>
            <person name="Barrero R.A."/>
            <person name="Guerrero F.D."/>
            <person name="Moolhuijzen P."/>
            <person name="Goolsby J.A."/>
            <person name="Tidwell J."/>
            <person name="Bellgard S.E."/>
            <person name="Bellgard M.I."/>
        </authorList>
    </citation>
    <scope>NUCLEOTIDE SEQUENCE</scope>
    <source>
        <tissue evidence="2">Shoot tissue taken approximately 20 cm above the soil surface</tissue>
    </source>
</reference>
<dbReference type="AlphaFoldDB" id="A0A0A8Z956"/>